<proteinExistence type="predicted"/>
<reference evidence="1" key="1">
    <citation type="submission" date="2014-09" db="EMBL/GenBank/DDBJ databases">
        <authorList>
            <person name="Magalhaes I.L.F."/>
            <person name="Oliveira U."/>
            <person name="Santos F.R."/>
            <person name="Vidigal T.H.D.A."/>
            <person name="Brescovit A.D."/>
            <person name="Santos A.J."/>
        </authorList>
    </citation>
    <scope>NUCLEOTIDE SEQUENCE</scope>
    <source>
        <tissue evidence="1">Shoot tissue taken approximately 20 cm above the soil surface</tissue>
    </source>
</reference>
<name>A0A0A9BL86_ARUDO</name>
<dbReference type="EMBL" id="GBRH01233166">
    <property type="protein sequence ID" value="JAD64729.1"/>
    <property type="molecule type" value="Transcribed_RNA"/>
</dbReference>
<sequence>MHSSIFKCTPCCTSTTSCCHKMNIITVVTASNKNTFLNKFIVQNSM</sequence>
<dbReference type="PROSITE" id="PS51257">
    <property type="entry name" value="PROKAR_LIPOPROTEIN"/>
    <property type="match status" value="1"/>
</dbReference>
<reference evidence="1" key="2">
    <citation type="journal article" date="2015" name="Data Brief">
        <title>Shoot transcriptome of the giant reed, Arundo donax.</title>
        <authorList>
            <person name="Barrero R.A."/>
            <person name="Guerrero F.D."/>
            <person name="Moolhuijzen P."/>
            <person name="Goolsby J.A."/>
            <person name="Tidwell J."/>
            <person name="Bellgard S.E."/>
            <person name="Bellgard M.I."/>
        </authorList>
    </citation>
    <scope>NUCLEOTIDE SEQUENCE</scope>
    <source>
        <tissue evidence="1">Shoot tissue taken approximately 20 cm above the soil surface</tissue>
    </source>
</reference>
<evidence type="ECO:0000313" key="1">
    <source>
        <dbReference type="EMBL" id="JAD64729.1"/>
    </source>
</evidence>
<accession>A0A0A9BL86</accession>
<organism evidence="1">
    <name type="scientific">Arundo donax</name>
    <name type="common">Giant reed</name>
    <name type="synonym">Donax arundinaceus</name>
    <dbReference type="NCBI Taxonomy" id="35708"/>
    <lineage>
        <taxon>Eukaryota</taxon>
        <taxon>Viridiplantae</taxon>
        <taxon>Streptophyta</taxon>
        <taxon>Embryophyta</taxon>
        <taxon>Tracheophyta</taxon>
        <taxon>Spermatophyta</taxon>
        <taxon>Magnoliopsida</taxon>
        <taxon>Liliopsida</taxon>
        <taxon>Poales</taxon>
        <taxon>Poaceae</taxon>
        <taxon>PACMAD clade</taxon>
        <taxon>Arundinoideae</taxon>
        <taxon>Arundineae</taxon>
        <taxon>Arundo</taxon>
    </lineage>
</organism>
<protein>
    <submittedName>
        <fullName evidence="1">Uncharacterized protein</fullName>
    </submittedName>
</protein>
<dbReference type="AlphaFoldDB" id="A0A0A9BL86"/>